<protein>
    <submittedName>
        <fullName evidence="6">Uncharacterized protein LOC125178484</fullName>
    </submittedName>
</protein>
<dbReference type="PANTHER" id="PTHR22255:SF9">
    <property type="entry name" value="LP06548P"/>
    <property type="match status" value="1"/>
</dbReference>
<dbReference type="AlphaFoldDB" id="A0A979FMH1"/>
<dbReference type="OrthoDB" id="9979716at2759"/>
<dbReference type="Proteomes" id="UP000694843">
    <property type="component" value="Unplaced"/>
</dbReference>
<evidence type="ECO:0000259" key="3">
    <source>
        <dbReference type="Pfam" id="PF23070"/>
    </source>
</evidence>
<accession>A0A979FMH1</accession>
<dbReference type="PANTHER" id="PTHR22255">
    <property type="entry name" value="LP06548P"/>
    <property type="match status" value="1"/>
</dbReference>
<feature type="region of interest" description="Disordered" evidence="1">
    <location>
        <begin position="386"/>
        <end position="413"/>
    </location>
</feature>
<evidence type="ECO:0000259" key="4">
    <source>
        <dbReference type="Pfam" id="PF23071"/>
    </source>
</evidence>
<dbReference type="RefSeq" id="XP_047738253.1">
    <property type="nucleotide sequence ID" value="XM_047882297.1"/>
</dbReference>
<evidence type="ECO:0000313" key="5">
    <source>
        <dbReference type="Proteomes" id="UP000694843"/>
    </source>
</evidence>
<dbReference type="InterPro" id="IPR055472">
    <property type="entry name" value="DUF7044"/>
</dbReference>
<sequence length="557" mass="60463">MALADDIVSISSKSVREQNCYRCLVIHQKHENVLQYKESECGWSNKLDHVCNLLTGDSKLNSMFRLDAVPVPCPFPHSYTFEYNNGGGLCTNPPSTVHSCTESWRLLFQYQACPDVRGSESMVEELTCLGVWKEGSNHYLVGISDHRRVNSDADKYRCYAYAGSGNGFKMAKSGDASCHGLFSLTGGASTLRLNKVETRGSRCHFPLRHSEWHSLDGKGRLHVTRHNTTLRYSTHGESGPITYTCFHTIKSLPETSSYHRHGDSSYYRTASRSSSSQQDEFEVSAASVSSSKHMEEKLGYFVTRVFHGCTSGFKCIKLVERDHQVLEILMGKVASVAEEACSHHFFDASSTNYSTFISSNAESRSCPSMGRYEVVADMGTARAAASSSHAASPASASAPQASTGGGSGTALSAPSRDGCEAPYTALTVGCSASDTLEMHTSCSNAVYSCHGWWQEPGGRQFLVVTPTSRASTGARRLCLVLESHGPEDAAGGAMTIASSTGYCSRYWNMRDARCKRGLWSTALQSAAAGRQTSSNSGRADAVQHPDLDASDYSVLPQ</sequence>
<gene>
    <name evidence="6" type="primary">LOC125178484</name>
</gene>
<organism evidence="5 6">
    <name type="scientific">Hyalella azteca</name>
    <name type="common">Amphipod</name>
    <dbReference type="NCBI Taxonomy" id="294128"/>
    <lineage>
        <taxon>Eukaryota</taxon>
        <taxon>Metazoa</taxon>
        <taxon>Ecdysozoa</taxon>
        <taxon>Arthropoda</taxon>
        <taxon>Crustacea</taxon>
        <taxon>Multicrustacea</taxon>
        <taxon>Malacostraca</taxon>
        <taxon>Eumalacostraca</taxon>
        <taxon>Peracarida</taxon>
        <taxon>Amphipoda</taxon>
        <taxon>Senticaudata</taxon>
        <taxon>Talitrida</taxon>
        <taxon>Talitroidea</taxon>
        <taxon>Hyalellidae</taxon>
        <taxon>Hyalella</taxon>
    </lineage>
</organism>
<dbReference type="Pfam" id="PF23071">
    <property type="entry name" value="DUF7044"/>
    <property type="match status" value="1"/>
</dbReference>
<evidence type="ECO:0000259" key="2">
    <source>
        <dbReference type="Pfam" id="PF23069"/>
    </source>
</evidence>
<dbReference type="Pfam" id="PF23070">
    <property type="entry name" value="DUF7043"/>
    <property type="match status" value="1"/>
</dbReference>
<evidence type="ECO:0000313" key="6">
    <source>
        <dbReference type="RefSeq" id="XP_047738253.1"/>
    </source>
</evidence>
<feature type="domain" description="DUF7044" evidence="4">
    <location>
        <begin position="10"/>
        <end position="51"/>
    </location>
</feature>
<dbReference type="InterPro" id="IPR055470">
    <property type="entry name" value="DUF7042"/>
</dbReference>
<dbReference type="Pfam" id="PF23069">
    <property type="entry name" value="DUF7042"/>
    <property type="match status" value="1"/>
</dbReference>
<dbReference type="GeneID" id="125178484"/>
<dbReference type="KEGG" id="hazt:125178484"/>
<proteinExistence type="predicted"/>
<name>A0A979FMH1_HYAAZ</name>
<feature type="domain" description="DUF7042" evidence="2">
    <location>
        <begin position="70"/>
        <end position="194"/>
    </location>
</feature>
<feature type="domain" description="DUF7043" evidence="3">
    <location>
        <begin position="271"/>
        <end position="350"/>
    </location>
</feature>
<dbReference type="OMA" id="MFRKEPR"/>
<dbReference type="GO" id="GO:0061909">
    <property type="term" value="P:autophagosome-lysosome fusion"/>
    <property type="evidence" value="ECO:0007669"/>
    <property type="project" value="TreeGrafter"/>
</dbReference>
<keyword evidence="5" id="KW-1185">Reference proteome</keyword>
<evidence type="ECO:0000256" key="1">
    <source>
        <dbReference type="SAM" id="MobiDB-lite"/>
    </source>
</evidence>
<feature type="region of interest" description="Disordered" evidence="1">
    <location>
        <begin position="528"/>
        <end position="557"/>
    </location>
</feature>
<dbReference type="InterPro" id="IPR055471">
    <property type="entry name" value="DUF7043"/>
</dbReference>
<reference evidence="6" key="1">
    <citation type="submission" date="2025-08" db="UniProtKB">
        <authorList>
            <consortium name="RefSeq"/>
        </authorList>
    </citation>
    <scope>IDENTIFICATION</scope>
    <source>
        <tissue evidence="6">Whole organism</tissue>
    </source>
</reference>
<feature type="compositionally biased region" description="Low complexity" evidence="1">
    <location>
        <begin position="386"/>
        <end position="402"/>
    </location>
</feature>